<evidence type="ECO:0000313" key="7">
    <source>
        <dbReference type="EMBL" id="KAB1438275.1"/>
    </source>
</evidence>
<evidence type="ECO:0000256" key="5">
    <source>
        <dbReference type="ARBA" id="ARBA00022944"/>
    </source>
</evidence>
<dbReference type="Pfam" id="PF04464">
    <property type="entry name" value="Glyphos_transf"/>
    <property type="match status" value="1"/>
</dbReference>
<dbReference type="Proteomes" id="UP000461768">
    <property type="component" value="Unassembled WGS sequence"/>
</dbReference>
<reference evidence="7 8" key="1">
    <citation type="submission" date="2019-09" db="EMBL/GenBank/DDBJ databases">
        <authorList>
            <person name="Valk L.C."/>
        </authorList>
    </citation>
    <scope>NUCLEOTIDE SEQUENCE [LARGE SCALE GENOMIC DNA]</scope>
    <source>
        <strain evidence="7">GalUA</strain>
    </source>
</reference>
<dbReference type="GO" id="GO:0019350">
    <property type="term" value="P:teichoic acid biosynthetic process"/>
    <property type="evidence" value="ECO:0007669"/>
    <property type="project" value="UniProtKB-KW"/>
</dbReference>
<keyword evidence="4" id="KW-0808">Transferase</keyword>
<name>A0A7V7UBS2_9FIRM</name>
<evidence type="ECO:0000313" key="8">
    <source>
        <dbReference type="Proteomes" id="UP000461768"/>
    </source>
</evidence>
<evidence type="ECO:0000256" key="2">
    <source>
        <dbReference type="ARBA" id="ARBA00010488"/>
    </source>
</evidence>
<dbReference type="EMBL" id="WAGX01000005">
    <property type="protein sequence ID" value="KAB1438275.1"/>
    <property type="molecule type" value="Genomic_DNA"/>
</dbReference>
<reference evidence="7 8" key="2">
    <citation type="submission" date="2020-02" db="EMBL/GenBank/DDBJ databases">
        <title>Candidatus Galacturonibacter soehngenii shows hetero-acetogenic catabolism of galacturonic acid but lacks a canonical carbon monoxide dehydrogenase/acetyl-CoA synthase complex.</title>
        <authorList>
            <person name="Diender M."/>
            <person name="Stouten G.R."/>
            <person name="Petersen J.F."/>
            <person name="Nielsen P.H."/>
            <person name="Dueholm M.S."/>
            <person name="Pronk J.T."/>
            <person name="Van Loosdrecht M.C.M."/>
        </authorList>
    </citation>
    <scope>NUCLEOTIDE SEQUENCE [LARGE SCALE GENOMIC DNA]</scope>
    <source>
        <strain evidence="7">GalUA</strain>
    </source>
</reference>
<dbReference type="GO" id="GO:0005886">
    <property type="term" value="C:plasma membrane"/>
    <property type="evidence" value="ECO:0007669"/>
    <property type="project" value="UniProtKB-SubCell"/>
</dbReference>
<keyword evidence="8" id="KW-1185">Reference proteome</keyword>
<protein>
    <recommendedName>
        <fullName evidence="9">CDP-glycerol--glycerophosphate glycerophosphotransferase</fullName>
    </recommendedName>
</protein>
<evidence type="ECO:0000256" key="4">
    <source>
        <dbReference type="ARBA" id="ARBA00022679"/>
    </source>
</evidence>
<keyword evidence="6" id="KW-0472">Membrane</keyword>
<sequence length="388" mass="45700">MKKLLLTIYLYLHRNLIRFAWSFFTLFKLEPTKIVFSNFNGGGYGDNPKFIAQEIIDAKLPYKLIWVSGEPSNTFPPEITPVRPNTLSFVYHMATAGFWIDNTRKLYYFKKRPNQYYIQTWHGGPGLKKVEKDCESALSEEYKAYAKIDSKHIDLFLSCCEWCSKLYHSSFWYHGPLLEKGIPKNDLYFKDPKPIKEKVFSYYNLDLDKKLIMYAPTYRDNRKTDMYNLDCDKVLAALKQRFGASFAILIRLHPNVSDQDDRFTYTDRILNASKYKNMQELLVACDMIITDYSGCAFDYPILKKPGFLYAEDYEEMKRTKDYYFSLEELPFSLSQTNEELVQNILTFDNDKYQKDCERYVKEINYFDEGHAAKAVVDEITCKIKGHIL</sequence>
<dbReference type="AlphaFoldDB" id="A0A7V7UBS2"/>
<dbReference type="InterPro" id="IPR051612">
    <property type="entry name" value="Teichoic_Acid_Biosynth"/>
</dbReference>
<evidence type="ECO:0000256" key="6">
    <source>
        <dbReference type="ARBA" id="ARBA00023136"/>
    </source>
</evidence>
<keyword evidence="5" id="KW-0777">Teichoic acid biosynthesis</keyword>
<comment type="similarity">
    <text evidence="2">Belongs to the CDP-glycerol glycerophosphotransferase family.</text>
</comment>
<dbReference type="InterPro" id="IPR007554">
    <property type="entry name" value="Glycerophosphate_synth"/>
</dbReference>
<gene>
    <name evidence="7" type="ORF">F7O84_12040</name>
</gene>
<dbReference type="Gene3D" id="3.40.50.11820">
    <property type="match status" value="1"/>
</dbReference>
<dbReference type="SUPFAM" id="SSF53756">
    <property type="entry name" value="UDP-Glycosyltransferase/glycogen phosphorylase"/>
    <property type="match status" value="1"/>
</dbReference>
<evidence type="ECO:0008006" key="9">
    <source>
        <dbReference type="Google" id="ProtNLM"/>
    </source>
</evidence>
<dbReference type="InterPro" id="IPR043148">
    <property type="entry name" value="TagF_C"/>
</dbReference>
<evidence type="ECO:0000256" key="3">
    <source>
        <dbReference type="ARBA" id="ARBA00022475"/>
    </source>
</evidence>
<accession>A0A7V7UBS2</accession>
<dbReference type="InterPro" id="IPR043149">
    <property type="entry name" value="TagF_N"/>
</dbReference>
<proteinExistence type="inferred from homology"/>
<dbReference type="Gene3D" id="3.40.50.12580">
    <property type="match status" value="1"/>
</dbReference>
<dbReference type="PANTHER" id="PTHR37316">
    <property type="entry name" value="TEICHOIC ACID GLYCEROL-PHOSPHATE PRIMASE"/>
    <property type="match status" value="1"/>
</dbReference>
<dbReference type="GO" id="GO:0047355">
    <property type="term" value="F:CDP-glycerol glycerophosphotransferase activity"/>
    <property type="evidence" value="ECO:0007669"/>
    <property type="project" value="InterPro"/>
</dbReference>
<comment type="subcellular location">
    <subcellularLocation>
        <location evidence="1">Cell membrane</location>
        <topology evidence="1">Peripheral membrane protein</topology>
    </subcellularLocation>
</comment>
<keyword evidence="3" id="KW-1003">Cell membrane</keyword>
<dbReference type="PANTHER" id="PTHR37316:SF3">
    <property type="entry name" value="TEICHOIC ACID GLYCEROL-PHOSPHATE TRANSFERASE"/>
    <property type="match status" value="1"/>
</dbReference>
<evidence type="ECO:0000256" key="1">
    <source>
        <dbReference type="ARBA" id="ARBA00004202"/>
    </source>
</evidence>
<dbReference type="OrthoDB" id="9807097at2"/>
<dbReference type="RefSeq" id="WP_151145431.1">
    <property type="nucleotide sequence ID" value="NZ_WAGX01000005.1"/>
</dbReference>
<comment type="caution">
    <text evidence="7">The sequence shown here is derived from an EMBL/GenBank/DDBJ whole genome shotgun (WGS) entry which is preliminary data.</text>
</comment>
<organism evidence="7 8">
    <name type="scientific">Candidatus Galacturonatibacter soehngenii</name>
    <dbReference type="NCBI Taxonomy" id="2307010"/>
    <lineage>
        <taxon>Bacteria</taxon>
        <taxon>Bacillati</taxon>
        <taxon>Bacillota</taxon>
        <taxon>Clostridia</taxon>
        <taxon>Lachnospirales</taxon>
        <taxon>Lachnospiraceae</taxon>
        <taxon>Candidatus Galacturonatibacter</taxon>
    </lineage>
</organism>